<evidence type="ECO:0000256" key="2">
    <source>
        <dbReference type="ARBA" id="ARBA00010441"/>
    </source>
</evidence>
<dbReference type="Gene3D" id="1.20.120.1760">
    <property type="match status" value="1"/>
</dbReference>
<dbReference type="EC" id="2.7.8.5" evidence="11"/>
<dbReference type="Pfam" id="PF01066">
    <property type="entry name" value="CDP-OH_P_transf"/>
    <property type="match status" value="1"/>
</dbReference>
<evidence type="ECO:0000256" key="3">
    <source>
        <dbReference type="ARBA" id="ARBA00022516"/>
    </source>
</evidence>
<protein>
    <recommendedName>
        <fullName evidence="11">CDP-diacylglycerol--glycerol-3-phosphate 3-phosphatidyltransferase</fullName>
        <ecNumber evidence="11">2.7.8.5</ecNumber>
    </recommendedName>
</protein>
<feature type="transmembrane region" description="Helical" evidence="13">
    <location>
        <begin position="32"/>
        <end position="52"/>
    </location>
</feature>
<proteinExistence type="inferred from homology"/>
<dbReference type="InterPro" id="IPR043130">
    <property type="entry name" value="CDP-OH_PTrfase_TM_dom"/>
</dbReference>
<evidence type="ECO:0000256" key="1">
    <source>
        <dbReference type="ARBA" id="ARBA00004141"/>
    </source>
</evidence>
<evidence type="ECO:0000256" key="13">
    <source>
        <dbReference type="SAM" id="Phobius"/>
    </source>
</evidence>
<gene>
    <name evidence="14" type="ORF">AVDCRST_MAG30-4344</name>
</gene>
<evidence type="ECO:0000256" key="9">
    <source>
        <dbReference type="ARBA" id="ARBA00023209"/>
    </source>
</evidence>
<keyword evidence="3" id="KW-0444">Lipid biosynthesis</keyword>
<comment type="similarity">
    <text evidence="2 12">Belongs to the CDP-alcohol phosphatidyltransferase class-I family.</text>
</comment>
<dbReference type="EMBL" id="CADCVS010000569">
    <property type="protein sequence ID" value="CAA9537145.1"/>
    <property type="molecule type" value="Genomic_DNA"/>
</dbReference>
<keyword evidence="4 12" id="KW-0808">Transferase</keyword>
<dbReference type="PROSITE" id="PS00379">
    <property type="entry name" value="CDP_ALCOHOL_P_TRANSF"/>
    <property type="match status" value="1"/>
</dbReference>
<dbReference type="InterPro" id="IPR048254">
    <property type="entry name" value="CDP_ALCOHOL_P_TRANSF_CS"/>
</dbReference>
<dbReference type="GO" id="GO:0046474">
    <property type="term" value="P:glycerophospholipid biosynthetic process"/>
    <property type="evidence" value="ECO:0007669"/>
    <property type="project" value="TreeGrafter"/>
</dbReference>
<evidence type="ECO:0000256" key="11">
    <source>
        <dbReference type="NCBIfam" id="TIGR00560"/>
    </source>
</evidence>
<keyword evidence="5 13" id="KW-0812">Transmembrane</keyword>
<accession>A0A6J4U0L0</accession>
<feature type="transmembrane region" description="Helical" evidence="13">
    <location>
        <begin position="7"/>
        <end position="26"/>
    </location>
</feature>
<dbReference type="PIRSF" id="PIRSF000847">
    <property type="entry name" value="Phos_ph_gly_syn"/>
    <property type="match status" value="1"/>
</dbReference>
<organism evidence="14">
    <name type="scientific">uncultured Solirubrobacteraceae bacterium</name>
    <dbReference type="NCBI Taxonomy" id="1162706"/>
    <lineage>
        <taxon>Bacteria</taxon>
        <taxon>Bacillati</taxon>
        <taxon>Actinomycetota</taxon>
        <taxon>Thermoleophilia</taxon>
        <taxon>Solirubrobacterales</taxon>
        <taxon>Solirubrobacteraceae</taxon>
        <taxon>environmental samples</taxon>
    </lineage>
</organism>
<dbReference type="PANTHER" id="PTHR14269:SF62">
    <property type="entry name" value="CDP-DIACYLGLYCEROL--GLYCEROL-3-PHOSPHATE 3-PHOSPHATIDYLTRANSFERASE 1, CHLOROPLASTIC"/>
    <property type="match status" value="1"/>
</dbReference>
<evidence type="ECO:0000256" key="4">
    <source>
        <dbReference type="ARBA" id="ARBA00022679"/>
    </source>
</evidence>
<evidence type="ECO:0000256" key="7">
    <source>
        <dbReference type="ARBA" id="ARBA00023098"/>
    </source>
</evidence>
<dbReference type="GO" id="GO:0008444">
    <property type="term" value="F:CDP-diacylglycerol-glycerol-3-phosphate 3-phosphatidyltransferase activity"/>
    <property type="evidence" value="ECO:0007669"/>
    <property type="project" value="UniProtKB-UniRule"/>
</dbReference>
<keyword evidence="7" id="KW-0443">Lipid metabolism</keyword>
<evidence type="ECO:0000256" key="6">
    <source>
        <dbReference type="ARBA" id="ARBA00022989"/>
    </source>
</evidence>
<keyword evidence="9" id="KW-0594">Phospholipid biosynthesis</keyword>
<evidence type="ECO:0000313" key="14">
    <source>
        <dbReference type="EMBL" id="CAA9537145.1"/>
    </source>
</evidence>
<name>A0A6J4U0L0_9ACTN</name>
<dbReference type="InterPro" id="IPR050324">
    <property type="entry name" value="CDP-alcohol_PTase-I"/>
</dbReference>
<reference evidence="14" key="1">
    <citation type="submission" date="2020-02" db="EMBL/GenBank/DDBJ databases">
        <authorList>
            <person name="Meier V. D."/>
        </authorList>
    </citation>
    <scope>NUCLEOTIDE SEQUENCE</scope>
    <source>
        <strain evidence="14">AVDCRST_MAG30</strain>
    </source>
</reference>
<feature type="transmembrane region" description="Helical" evidence="13">
    <location>
        <begin position="145"/>
        <end position="168"/>
    </location>
</feature>
<keyword evidence="10" id="KW-1208">Phospholipid metabolism</keyword>
<keyword evidence="8 13" id="KW-0472">Membrane</keyword>
<sequence length="186" mass="19308">MARQLPNVLTVFRICLVPVMVLLVLGDDAAPMYLAAAVFGLAAVTDIADGHLARARNAITTFGRLVDPVADKLLVGAALAALVSVDRLALWIAAVIVIREVAVTLLRWHAGTRGIVISVSGLGKLKTGLQMTAIPMLMLVPDPGAAWVIAALLVAVAVTVASGVEYALTYARGAADAPPGVQVARW</sequence>
<dbReference type="GO" id="GO:0016020">
    <property type="term" value="C:membrane"/>
    <property type="evidence" value="ECO:0007669"/>
    <property type="project" value="UniProtKB-SubCell"/>
</dbReference>
<evidence type="ECO:0000256" key="8">
    <source>
        <dbReference type="ARBA" id="ARBA00023136"/>
    </source>
</evidence>
<evidence type="ECO:0000256" key="5">
    <source>
        <dbReference type="ARBA" id="ARBA00022692"/>
    </source>
</evidence>
<keyword evidence="6 13" id="KW-1133">Transmembrane helix</keyword>
<dbReference type="AlphaFoldDB" id="A0A6J4U0L0"/>
<dbReference type="PANTHER" id="PTHR14269">
    <property type="entry name" value="CDP-DIACYLGLYCEROL--GLYCEROL-3-PHOSPHATE 3-PHOSPHATIDYLTRANSFERASE-RELATED"/>
    <property type="match status" value="1"/>
</dbReference>
<dbReference type="InterPro" id="IPR004570">
    <property type="entry name" value="Phosphatidylglycerol_P_synth"/>
</dbReference>
<evidence type="ECO:0000256" key="12">
    <source>
        <dbReference type="RuleBase" id="RU003750"/>
    </source>
</evidence>
<feature type="transmembrane region" description="Helical" evidence="13">
    <location>
        <begin position="73"/>
        <end position="98"/>
    </location>
</feature>
<dbReference type="NCBIfam" id="TIGR00560">
    <property type="entry name" value="pgsA"/>
    <property type="match status" value="1"/>
</dbReference>
<dbReference type="UniPathway" id="UPA00085"/>
<comment type="subcellular location">
    <subcellularLocation>
        <location evidence="1">Membrane</location>
        <topology evidence="1">Multi-pass membrane protein</topology>
    </subcellularLocation>
</comment>
<dbReference type="InterPro" id="IPR000462">
    <property type="entry name" value="CDP-OH_P_trans"/>
</dbReference>
<evidence type="ECO:0000256" key="10">
    <source>
        <dbReference type="ARBA" id="ARBA00023264"/>
    </source>
</evidence>